<dbReference type="InterPro" id="IPR006059">
    <property type="entry name" value="SBP"/>
</dbReference>
<keyword evidence="4 5" id="KW-0732">Signal</keyword>
<accession>A0A7X0VU80</accession>
<evidence type="ECO:0000313" key="7">
    <source>
        <dbReference type="Proteomes" id="UP000564644"/>
    </source>
</evidence>
<dbReference type="RefSeq" id="WP_185128405.1">
    <property type="nucleotide sequence ID" value="NZ_JACJVO010000009.1"/>
</dbReference>
<dbReference type="EMBL" id="JACJVO010000009">
    <property type="protein sequence ID" value="MBB6730731.1"/>
    <property type="molecule type" value="Genomic_DNA"/>
</dbReference>
<dbReference type="Proteomes" id="UP000564644">
    <property type="component" value="Unassembled WGS sequence"/>
</dbReference>
<keyword evidence="3" id="KW-0813">Transport</keyword>
<proteinExistence type="inferred from homology"/>
<protein>
    <submittedName>
        <fullName evidence="6">Sugar ABC transporter substrate-binding protein</fullName>
    </submittedName>
</protein>
<dbReference type="Pfam" id="PF01547">
    <property type="entry name" value="SBP_bac_1"/>
    <property type="match status" value="1"/>
</dbReference>
<dbReference type="PANTHER" id="PTHR43649">
    <property type="entry name" value="ARABINOSE-BINDING PROTEIN-RELATED"/>
    <property type="match status" value="1"/>
</dbReference>
<comment type="similarity">
    <text evidence="2">Belongs to the bacterial solute-binding protein 1 family.</text>
</comment>
<evidence type="ECO:0000256" key="3">
    <source>
        <dbReference type="ARBA" id="ARBA00022448"/>
    </source>
</evidence>
<feature type="signal peptide" evidence="5">
    <location>
        <begin position="1"/>
        <end position="24"/>
    </location>
</feature>
<evidence type="ECO:0000256" key="5">
    <source>
        <dbReference type="SAM" id="SignalP"/>
    </source>
</evidence>
<evidence type="ECO:0000256" key="4">
    <source>
        <dbReference type="ARBA" id="ARBA00022729"/>
    </source>
</evidence>
<dbReference type="Gene3D" id="3.40.190.10">
    <property type="entry name" value="Periplasmic binding protein-like II"/>
    <property type="match status" value="1"/>
</dbReference>
<comment type="caution">
    <text evidence="6">The sequence shown here is derived from an EMBL/GenBank/DDBJ whole genome shotgun (WGS) entry which is preliminary data.</text>
</comment>
<evidence type="ECO:0000256" key="2">
    <source>
        <dbReference type="ARBA" id="ARBA00008520"/>
    </source>
</evidence>
<feature type="chain" id="PRO_5039632382" evidence="5">
    <location>
        <begin position="25"/>
        <end position="468"/>
    </location>
</feature>
<dbReference type="PANTHER" id="PTHR43649:SF31">
    <property type="entry name" value="SN-GLYCEROL-3-PHOSPHATE-BINDING PERIPLASMIC PROTEIN UGPB"/>
    <property type="match status" value="1"/>
</dbReference>
<dbReference type="PROSITE" id="PS51257">
    <property type="entry name" value="PROKAR_LIPOPROTEIN"/>
    <property type="match status" value="1"/>
</dbReference>
<sequence>MAKTRWKRSLLLAATGVLGASALAGCSGGSNGSNATGASGASASAGSSSGGEKVQLSFETSVYAEAPHKKAIDALIQKYNEMNPNVEITVHGTDYENFWDKLTTEIIAGTQGDIVQVYPENIATYNALQGDSGAFVNLDDRIKGTDLETDLVGQELSRVNGSYYALSNYAWGTTGIFYRKSLFEKAGIDPASIKTLDDFKAAAIKLGVDANGDGTIDQYGFSSVVGSHPFVASEWYRLVARPVSGGVFFGDGEAGPYTADRINVNSPANVWAAKWWQDLMSNPQATPPGTRDKKVSREMFWNGQAAMIMDGPWFIGMTKERDAKLMDDLGLIPQPDVVYEGKTYKPNPHNYPLVSMISQNSKHKDEAWKFMEWMASPEAQEIIAGSGMIPSSKAYAGTEAYASANPLAAQFFDFQDKLYAPPVMDPPIPELGTLSQTLVNAAQDMFVAKQDARKTLDKAAAEMKKAMN</sequence>
<dbReference type="InterPro" id="IPR050490">
    <property type="entry name" value="Bact_solute-bd_prot1"/>
</dbReference>
<name>A0A7X0VU80_9BACL</name>
<gene>
    <name evidence="6" type="ORF">H7C18_07415</name>
</gene>
<evidence type="ECO:0000256" key="1">
    <source>
        <dbReference type="ARBA" id="ARBA00004196"/>
    </source>
</evidence>
<dbReference type="AlphaFoldDB" id="A0A7X0VU80"/>
<reference evidence="6 7" key="1">
    <citation type="submission" date="2020-08" db="EMBL/GenBank/DDBJ databases">
        <title>Cohnella phylogeny.</title>
        <authorList>
            <person name="Dunlap C."/>
        </authorList>
    </citation>
    <scope>NUCLEOTIDE SEQUENCE [LARGE SCALE GENOMIC DNA]</scope>
    <source>
        <strain evidence="6 7">CBP 2801</strain>
    </source>
</reference>
<dbReference type="SUPFAM" id="SSF53850">
    <property type="entry name" value="Periplasmic binding protein-like II"/>
    <property type="match status" value="1"/>
</dbReference>
<keyword evidence="7" id="KW-1185">Reference proteome</keyword>
<organism evidence="6 7">
    <name type="scientific">Cohnella zeiphila</name>
    <dbReference type="NCBI Taxonomy" id="2761120"/>
    <lineage>
        <taxon>Bacteria</taxon>
        <taxon>Bacillati</taxon>
        <taxon>Bacillota</taxon>
        <taxon>Bacilli</taxon>
        <taxon>Bacillales</taxon>
        <taxon>Paenibacillaceae</taxon>
        <taxon>Cohnella</taxon>
    </lineage>
</organism>
<dbReference type="GO" id="GO:0030313">
    <property type="term" value="C:cell envelope"/>
    <property type="evidence" value="ECO:0007669"/>
    <property type="project" value="UniProtKB-SubCell"/>
</dbReference>
<evidence type="ECO:0000313" key="6">
    <source>
        <dbReference type="EMBL" id="MBB6730731.1"/>
    </source>
</evidence>
<dbReference type="CDD" id="cd13585">
    <property type="entry name" value="PBP2_TMBP_like"/>
    <property type="match status" value="1"/>
</dbReference>
<comment type="subcellular location">
    <subcellularLocation>
        <location evidence="1">Cell envelope</location>
    </subcellularLocation>
</comment>